<accession>A0A6S6S7M6</accession>
<dbReference type="AlphaFoldDB" id="A0A6S6S7M6"/>
<evidence type="ECO:0000256" key="1">
    <source>
        <dbReference type="ARBA" id="ARBA00007924"/>
    </source>
</evidence>
<protein>
    <submittedName>
        <fullName evidence="3">VapB protein (Antitoxin to VapC)</fullName>
    </submittedName>
</protein>
<dbReference type="PANTHER" id="PTHR37550:SF3">
    <property type="entry name" value="ANTITOXIN VAPB1"/>
    <property type="match status" value="1"/>
</dbReference>
<dbReference type="NCBIfam" id="NF040493">
    <property type="entry name" value="TA_anti_VapB"/>
    <property type="match status" value="1"/>
</dbReference>
<feature type="domain" description="SpoVT-AbrB" evidence="2">
    <location>
        <begin position="8"/>
        <end position="47"/>
    </location>
</feature>
<name>A0A6S6S7M6_9BACT</name>
<evidence type="ECO:0000259" key="2">
    <source>
        <dbReference type="Pfam" id="PF04014"/>
    </source>
</evidence>
<reference evidence="3" key="1">
    <citation type="submission" date="2020-01" db="EMBL/GenBank/DDBJ databases">
        <authorList>
            <person name="Meier V. D."/>
            <person name="Meier V D."/>
        </authorList>
    </citation>
    <scope>NUCLEOTIDE SEQUENCE</scope>
    <source>
        <strain evidence="3">HLG_WM_MAG_03</strain>
        <strain evidence="4">HLG_WM_MAG_05</strain>
    </source>
</reference>
<dbReference type="EMBL" id="CACVAU010000074">
    <property type="protein sequence ID" value="CAA6824426.1"/>
    <property type="molecule type" value="Genomic_DNA"/>
</dbReference>
<dbReference type="InterPro" id="IPR051734">
    <property type="entry name" value="VapB_TA_antitoxins"/>
</dbReference>
<organism evidence="3">
    <name type="scientific">uncultured Sulfurovum sp</name>
    <dbReference type="NCBI Taxonomy" id="269237"/>
    <lineage>
        <taxon>Bacteria</taxon>
        <taxon>Pseudomonadati</taxon>
        <taxon>Campylobacterota</taxon>
        <taxon>Epsilonproteobacteria</taxon>
        <taxon>Campylobacterales</taxon>
        <taxon>Sulfurovaceae</taxon>
        <taxon>Sulfurovum</taxon>
        <taxon>environmental samples</taxon>
    </lineage>
</organism>
<evidence type="ECO:0000313" key="3">
    <source>
        <dbReference type="EMBL" id="CAA6804361.1"/>
    </source>
</evidence>
<dbReference type="Pfam" id="PF04014">
    <property type="entry name" value="MazE_antitoxin"/>
    <property type="match status" value="1"/>
</dbReference>
<proteinExistence type="inferred from homology"/>
<dbReference type="Gene3D" id="2.10.260.10">
    <property type="match status" value="1"/>
</dbReference>
<evidence type="ECO:0000313" key="4">
    <source>
        <dbReference type="EMBL" id="CAA6824426.1"/>
    </source>
</evidence>
<dbReference type="SUPFAM" id="SSF89447">
    <property type="entry name" value="AbrB/MazE/MraZ-like"/>
    <property type="match status" value="1"/>
</dbReference>
<dbReference type="GO" id="GO:0003677">
    <property type="term" value="F:DNA binding"/>
    <property type="evidence" value="ECO:0007669"/>
    <property type="project" value="InterPro"/>
</dbReference>
<gene>
    <name evidence="3" type="ORF">HELGO_WM13668</name>
    <name evidence="4" type="ORF">HELGO_WM50481</name>
</gene>
<sequence>MMATAKLFQNGQSQAVRLPKEFRFENLKEVFIKKVNGMVVLMPKSDKTVWDKMFNNLDNFSDDFMETRTEPQQKREELF</sequence>
<dbReference type="InterPro" id="IPR047976">
    <property type="entry name" value="Anti_VapB2-like"/>
</dbReference>
<dbReference type="InterPro" id="IPR007159">
    <property type="entry name" value="SpoVT-AbrB_dom"/>
</dbReference>
<comment type="similarity">
    <text evidence="1">Belongs to the VapB family.</text>
</comment>
<dbReference type="EMBL" id="CACVAR010000125">
    <property type="protein sequence ID" value="CAA6804361.1"/>
    <property type="molecule type" value="Genomic_DNA"/>
</dbReference>
<dbReference type="InterPro" id="IPR037914">
    <property type="entry name" value="SpoVT-AbrB_sf"/>
</dbReference>
<dbReference type="PANTHER" id="PTHR37550">
    <property type="entry name" value="ANTITOXIN VAPB1"/>
    <property type="match status" value="1"/>
</dbReference>